<sequence length="249" mass="27726">MIVLYFLAPILFYKMQNAALLVPGLLWSREKPHRIKIAALAFFLIILALSLLEINGAPAALAASLLLLAYGLFYMKRPFYLPAILFLLLFQGGLLAFRGTFDPAALATALSYTFTNLIFVASEEAFLREVLRKKLGSGFFPALLLGLLWGLWHVPFHPTADYGTIQILHAAALSLLIDSVYDVSGLPTAIFLHSVHNALPLAFRAAFSPADHLLFFFGCCAFSFFVTKVTAAKPERSYYRRKEKDEEDT</sequence>
<dbReference type="GO" id="GO:0006508">
    <property type="term" value="P:proteolysis"/>
    <property type="evidence" value="ECO:0007669"/>
    <property type="project" value="UniProtKB-KW"/>
</dbReference>
<keyword evidence="4" id="KW-1185">Reference proteome</keyword>
<feature type="transmembrane region" description="Helical" evidence="1">
    <location>
        <begin position="6"/>
        <end position="28"/>
    </location>
</feature>
<dbReference type="GO" id="GO:0008233">
    <property type="term" value="F:peptidase activity"/>
    <property type="evidence" value="ECO:0007669"/>
    <property type="project" value="UniProtKB-KW"/>
</dbReference>
<dbReference type="EC" id="3.4.-.-" evidence="3"/>
<evidence type="ECO:0000259" key="2">
    <source>
        <dbReference type="Pfam" id="PF02517"/>
    </source>
</evidence>
<evidence type="ECO:0000313" key="4">
    <source>
        <dbReference type="Proteomes" id="UP001481872"/>
    </source>
</evidence>
<keyword evidence="3" id="KW-0378">Hydrolase</keyword>
<accession>A0ABV1J7K4</accession>
<keyword evidence="1" id="KW-0812">Transmembrane</keyword>
<reference evidence="3 4" key="1">
    <citation type="submission" date="2024-04" db="EMBL/GenBank/DDBJ databases">
        <title>Human intestinal bacterial collection.</title>
        <authorList>
            <person name="Pauvert C."/>
            <person name="Hitch T.C.A."/>
            <person name="Clavel T."/>
        </authorList>
    </citation>
    <scope>NUCLEOTIDE SEQUENCE [LARGE SCALE GENOMIC DNA]</scope>
    <source>
        <strain evidence="3 4">CLA-SR-H026</strain>
    </source>
</reference>
<protein>
    <submittedName>
        <fullName evidence="3">CPBP family glutamic-type intramembrane protease</fullName>
        <ecNumber evidence="3">3.4.-.-</ecNumber>
    </submittedName>
</protein>
<feature type="transmembrane region" description="Helical" evidence="1">
    <location>
        <begin position="213"/>
        <end position="232"/>
    </location>
</feature>
<feature type="transmembrane region" description="Helical" evidence="1">
    <location>
        <begin position="103"/>
        <end position="122"/>
    </location>
</feature>
<dbReference type="Pfam" id="PF02517">
    <property type="entry name" value="Rce1-like"/>
    <property type="match status" value="1"/>
</dbReference>
<organism evidence="3 4">
    <name type="scientific">Aedoeadaptatus acetigenes</name>
    <dbReference type="NCBI Taxonomy" id="2981723"/>
    <lineage>
        <taxon>Bacteria</taxon>
        <taxon>Bacillati</taxon>
        <taxon>Bacillota</taxon>
        <taxon>Tissierellia</taxon>
        <taxon>Tissierellales</taxon>
        <taxon>Peptoniphilaceae</taxon>
        <taxon>Aedoeadaptatus</taxon>
    </lineage>
</organism>
<gene>
    <name evidence="3" type="ORF">AAA081_07755</name>
</gene>
<dbReference type="EMBL" id="JBBNPS010000027">
    <property type="protein sequence ID" value="MEQ3354183.1"/>
    <property type="molecule type" value="Genomic_DNA"/>
</dbReference>
<evidence type="ECO:0000313" key="3">
    <source>
        <dbReference type="EMBL" id="MEQ3354183.1"/>
    </source>
</evidence>
<feature type="transmembrane region" description="Helical" evidence="1">
    <location>
        <begin position="58"/>
        <end position="74"/>
    </location>
</feature>
<keyword evidence="1" id="KW-0472">Membrane</keyword>
<feature type="transmembrane region" description="Helical" evidence="1">
    <location>
        <begin position="35"/>
        <end position="52"/>
    </location>
</feature>
<comment type="caution">
    <text evidence="3">The sequence shown here is derived from an EMBL/GenBank/DDBJ whole genome shotgun (WGS) entry which is preliminary data.</text>
</comment>
<feature type="transmembrane region" description="Helical" evidence="1">
    <location>
        <begin position="79"/>
        <end position="97"/>
    </location>
</feature>
<name>A0ABV1J7K4_9FIRM</name>
<feature type="transmembrane region" description="Helical" evidence="1">
    <location>
        <begin position="134"/>
        <end position="152"/>
    </location>
</feature>
<keyword evidence="1" id="KW-1133">Transmembrane helix</keyword>
<dbReference type="RefSeq" id="WP_349054489.1">
    <property type="nucleotide sequence ID" value="NZ_JBBNPS010000027.1"/>
</dbReference>
<dbReference type="InterPro" id="IPR003675">
    <property type="entry name" value="Rce1/LyrA-like_dom"/>
</dbReference>
<keyword evidence="3" id="KW-0645">Protease</keyword>
<proteinExistence type="predicted"/>
<evidence type="ECO:0000256" key="1">
    <source>
        <dbReference type="SAM" id="Phobius"/>
    </source>
</evidence>
<dbReference type="Proteomes" id="UP001481872">
    <property type="component" value="Unassembled WGS sequence"/>
</dbReference>
<feature type="domain" description="CAAX prenyl protease 2/Lysostaphin resistance protein A-like" evidence="2">
    <location>
        <begin position="110"/>
        <end position="199"/>
    </location>
</feature>